<evidence type="ECO:0000313" key="3">
    <source>
        <dbReference type="Proteomes" id="UP000033632"/>
    </source>
</evidence>
<dbReference type="OrthoDB" id="361944at2"/>
<dbReference type="RefSeq" id="WP_046109360.1">
    <property type="nucleotide sequence ID" value="NZ_JZEX01000124.1"/>
</dbReference>
<reference evidence="2 3" key="1">
    <citation type="submission" date="2015-03" db="EMBL/GenBank/DDBJ databases">
        <authorList>
            <person name="Hassan Y.I."/>
            <person name="Lepp D."/>
            <person name="Li X.-Z."/>
            <person name="Zhou T."/>
        </authorList>
    </citation>
    <scope>NUCLEOTIDE SEQUENCE [LARGE SCALE GENOMIC DNA]</scope>
    <source>
        <strain evidence="2 3">BD-c194</strain>
    </source>
</reference>
<evidence type="ECO:0008006" key="4">
    <source>
        <dbReference type="Google" id="ProtNLM"/>
    </source>
</evidence>
<organism evidence="2 3">
    <name type="scientific">Devosia geojensis</name>
    <dbReference type="NCBI Taxonomy" id="443610"/>
    <lineage>
        <taxon>Bacteria</taxon>
        <taxon>Pseudomonadati</taxon>
        <taxon>Pseudomonadota</taxon>
        <taxon>Alphaproteobacteria</taxon>
        <taxon>Hyphomicrobiales</taxon>
        <taxon>Devosiaceae</taxon>
        <taxon>Devosia</taxon>
    </lineage>
</organism>
<dbReference type="Proteomes" id="UP000033632">
    <property type="component" value="Unassembled WGS sequence"/>
</dbReference>
<feature type="region of interest" description="Disordered" evidence="1">
    <location>
        <begin position="1"/>
        <end position="22"/>
    </location>
</feature>
<sequence>MASRNAKPKPPPNYDPAAPLTDEEITRLRPAREFFAERGIPMPRPVGRPRQNKTKVRVTMRLDPDVLDYFRSQGPGWQTRMGKILAEAAGKKD</sequence>
<comment type="caution">
    <text evidence="2">The sequence shown here is derived from an EMBL/GenBank/DDBJ whole genome shotgun (WGS) entry which is preliminary data.</text>
</comment>
<accession>A0A0F5FQ67</accession>
<dbReference type="AlphaFoldDB" id="A0A0F5FQ67"/>
<dbReference type="InterPro" id="IPR025528">
    <property type="entry name" value="BrnA_antitoxin"/>
</dbReference>
<name>A0A0F5FQ67_9HYPH</name>
<proteinExistence type="predicted"/>
<dbReference type="EMBL" id="JZEX01000124">
    <property type="protein sequence ID" value="KKB11001.1"/>
    <property type="molecule type" value="Genomic_DNA"/>
</dbReference>
<dbReference type="Pfam" id="PF14384">
    <property type="entry name" value="BrnA_antitoxin"/>
    <property type="match status" value="1"/>
</dbReference>
<evidence type="ECO:0000256" key="1">
    <source>
        <dbReference type="SAM" id="MobiDB-lite"/>
    </source>
</evidence>
<dbReference type="STRING" id="443610.VE25_14505"/>
<keyword evidence="3" id="KW-1185">Reference proteome</keyword>
<protein>
    <recommendedName>
        <fullName evidence="4">BrnA antitoxin family protein</fullName>
    </recommendedName>
</protein>
<evidence type="ECO:0000313" key="2">
    <source>
        <dbReference type="EMBL" id="KKB11001.1"/>
    </source>
</evidence>
<gene>
    <name evidence="2" type="ORF">VE25_14505</name>
</gene>
<dbReference type="PATRIC" id="fig|443610.3.peg.1170"/>